<sequence>MLDKAGLLKEFELFSGNGGGIEAWFSETMPDVVANHLCNCEVRNIPFEILNQLLILSHEAGMSYGFFNFYFLSNPHPVGAYWYDPKKLPEFDEKFLEASAIINLSHLKWGLHRLYTDGLLYFGNIRECYRSLRGLSKAQLEDFFRARIHDTNDLTSRSDYLPLNHIAKDERYLIAEVACKTYAPADRSMPSLLEYIQRRYEQLSEAGQKRLTVKNLISDSRSQEDKYDEYQLSFSLDEAIDKEVSSAADLEKTIGPLVAKFERARENALKNTSLYLSMISDLDVYVATSMRNRDDFRTMAEFCEDVFGDPKISALRLRYFDPTMSAADNHEDKGLIECLMVKCSKMLIYNAGKSDSYGKDAEAAMALSLGKPVIFFCDTETKQKLFKDIHPLARLINFHNGVAVGSIVMDDRREVAEMVRRIFYNDMEFQLTKKKDGYFLLQEKLTGSTVRVQSNNSLLRETFWNYYHREPPFRRG</sequence>
<dbReference type="AlphaFoldDB" id="A0AAE9N902"/>
<accession>A0AAE9N902</accession>
<reference evidence="1" key="1">
    <citation type="submission" date="2018-04" db="EMBL/GenBank/DDBJ databases">
        <title>Genomes of Endosymbiotic and Endophytic Bradyrhizobium Publication status.</title>
        <authorList>
            <person name="Guha S."/>
            <person name="Jorrin B."/>
            <person name="Sarkar M."/>
            <person name="Poole P.S."/>
            <person name="DasGupta M."/>
        </authorList>
    </citation>
    <scope>NUCLEOTIDE SEQUENCE</scope>
    <source>
        <strain evidence="1">WBOS16</strain>
    </source>
</reference>
<name>A0AAE9N902_9BRAD</name>
<organism evidence="1 2">
    <name type="scientific">Bradyrhizobium betae</name>
    <dbReference type="NCBI Taxonomy" id="244734"/>
    <lineage>
        <taxon>Bacteria</taxon>
        <taxon>Pseudomonadati</taxon>
        <taxon>Pseudomonadota</taxon>
        <taxon>Alphaproteobacteria</taxon>
        <taxon>Hyphomicrobiales</taxon>
        <taxon>Nitrobacteraceae</taxon>
        <taxon>Bradyrhizobium</taxon>
    </lineage>
</organism>
<evidence type="ECO:0000313" key="1">
    <source>
        <dbReference type="EMBL" id="UUO65178.1"/>
    </source>
</evidence>
<dbReference type="Proteomes" id="UP001058872">
    <property type="component" value="Chromosome"/>
</dbReference>
<dbReference type="EMBL" id="CP028989">
    <property type="protein sequence ID" value="UUO65178.1"/>
    <property type="molecule type" value="Genomic_DNA"/>
</dbReference>
<proteinExistence type="predicted"/>
<dbReference type="RefSeq" id="WP_257178678.1">
    <property type="nucleotide sequence ID" value="NZ_CP028989.1"/>
</dbReference>
<evidence type="ECO:0000313" key="2">
    <source>
        <dbReference type="Proteomes" id="UP001058872"/>
    </source>
</evidence>
<protein>
    <submittedName>
        <fullName evidence="1">Uncharacterized protein</fullName>
    </submittedName>
</protein>
<gene>
    <name evidence="1" type="ORF">DCM83_08085</name>
</gene>